<evidence type="ECO:0000313" key="6">
    <source>
        <dbReference type="EMBL" id="KYD11190.1"/>
    </source>
</evidence>
<dbReference type="Gene3D" id="3.40.50.300">
    <property type="entry name" value="P-loop containing nucleotide triphosphate hydrolases"/>
    <property type="match status" value="2"/>
</dbReference>
<dbReference type="InterPro" id="IPR055446">
    <property type="entry name" value="RecD2_N_OB"/>
</dbReference>
<comment type="function">
    <text evidence="3">DNA-dependent ATPase and ATP-dependent 5'-3' DNA helicase. Has no activity on blunt DNA or DNA with 3'-overhangs, requires at least 10 bases of 5'-ssDNA for helicase activity.</text>
</comment>
<dbReference type="NCBIfam" id="TIGR01448">
    <property type="entry name" value="recD_rel"/>
    <property type="match status" value="1"/>
</dbReference>
<keyword evidence="3" id="KW-0347">Helicase</keyword>
<evidence type="ECO:0000256" key="1">
    <source>
        <dbReference type="ARBA" id="ARBA00022741"/>
    </source>
</evidence>
<dbReference type="PATRIC" id="fig|301148.3.peg.1271"/>
<dbReference type="SMART" id="SM00382">
    <property type="entry name" value="AAA"/>
    <property type="match status" value="1"/>
</dbReference>
<dbReference type="PANTHER" id="PTHR43788:SF6">
    <property type="entry name" value="DNA HELICASE B"/>
    <property type="match status" value="1"/>
</dbReference>
<comment type="caution">
    <text evidence="6">The sequence shown here is derived from an EMBL/GenBank/DDBJ whole genome shotgun (WGS) entry which is preliminary data.</text>
</comment>
<keyword evidence="2 3" id="KW-0067">ATP-binding</keyword>
<dbReference type="GO" id="GO:0043139">
    <property type="term" value="F:5'-3' DNA helicase activity"/>
    <property type="evidence" value="ECO:0007669"/>
    <property type="project" value="UniProtKB-UniRule"/>
</dbReference>
<dbReference type="GO" id="GO:0006310">
    <property type="term" value="P:DNA recombination"/>
    <property type="evidence" value="ECO:0007669"/>
    <property type="project" value="InterPro"/>
</dbReference>
<evidence type="ECO:0000256" key="3">
    <source>
        <dbReference type="HAMAP-Rule" id="MF_01488"/>
    </source>
</evidence>
<evidence type="ECO:0000259" key="5">
    <source>
        <dbReference type="SMART" id="SM00382"/>
    </source>
</evidence>
<dbReference type="GO" id="GO:0017116">
    <property type="term" value="F:single-stranded DNA helicase activity"/>
    <property type="evidence" value="ECO:0007669"/>
    <property type="project" value="TreeGrafter"/>
</dbReference>
<dbReference type="GO" id="GO:0005524">
    <property type="term" value="F:ATP binding"/>
    <property type="evidence" value="ECO:0007669"/>
    <property type="project" value="UniProtKB-UniRule"/>
</dbReference>
<evidence type="ECO:0000256" key="4">
    <source>
        <dbReference type="SAM" id="Coils"/>
    </source>
</evidence>
<dbReference type="EC" id="5.6.2.3" evidence="3"/>
<evidence type="ECO:0000313" key="7">
    <source>
        <dbReference type="Proteomes" id="UP000075683"/>
    </source>
</evidence>
<dbReference type="Proteomes" id="UP000075683">
    <property type="component" value="Unassembled WGS sequence"/>
</dbReference>
<keyword evidence="3" id="KW-0238">DNA-binding</keyword>
<keyword evidence="3" id="KW-0413">Isomerase</keyword>
<dbReference type="OrthoDB" id="9803432at2"/>
<evidence type="ECO:0000256" key="2">
    <source>
        <dbReference type="ARBA" id="ARBA00022840"/>
    </source>
</evidence>
<dbReference type="InterPro" id="IPR027785">
    <property type="entry name" value="UvrD-like_helicase_C"/>
</dbReference>
<feature type="binding site" evidence="3">
    <location>
        <begin position="368"/>
        <end position="372"/>
    </location>
    <ligand>
        <name>ATP</name>
        <dbReference type="ChEBI" id="CHEBI:30616"/>
    </ligand>
</feature>
<dbReference type="RefSeq" id="WP_061569686.1">
    <property type="nucleotide sequence ID" value="NZ_LQYT01000113.1"/>
</dbReference>
<dbReference type="CDD" id="cd18809">
    <property type="entry name" value="SF1_C_RecD"/>
    <property type="match status" value="1"/>
</dbReference>
<name>A0A150LG35_9BACI</name>
<feature type="domain" description="AAA+ ATPase" evidence="5">
    <location>
        <begin position="357"/>
        <end position="518"/>
    </location>
</feature>
<dbReference type="Pfam" id="PF14490">
    <property type="entry name" value="HHH_RecD2"/>
    <property type="match status" value="1"/>
</dbReference>
<accession>A0A150LG35</accession>
<comment type="catalytic activity">
    <reaction evidence="3">
        <text>ATP + H2O = ADP + phosphate + H(+)</text>
        <dbReference type="Rhea" id="RHEA:13065"/>
        <dbReference type="ChEBI" id="CHEBI:15377"/>
        <dbReference type="ChEBI" id="CHEBI:15378"/>
        <dbReference type="ChEBI" id="CHEBI:30616"/>
        <dbReference type="ChEBI" id="CHEBI:43474"/>
        <dbReference type="ChEBI" id="CHEBI:456216"/>
        <dbReference type="EC" id="5.6.2.3"/>
    </reaction>
</comment>
<dbReference type="AlphaFoldDB" id="A0A150LG35"/>
<keyword evidence="4" id="KW-0175">Coiled coil</keyword>
<dbReference type="STRING" id="301148.B4135_3305"/>
<dbReference type="EMBL" id="LQYT01000113">
    <property type="protein sequence ID" value="KYD11190.1"/>
    <property type="molecule type" value="Genomic_DNA"/>
</dbReference>
<sequence length="802" mass="90941">MTEQGTAPFADGKKYIKGRLIVTIFHNEKNLYTVLRLRVEETTEDFRDKEVVVTGYFPPIHENETYVFYGRFVEHPKYGLQYQAEQFRRDIPTTKQGIVQYLSSPLFKGIGKKTAEKIVEHIGENAISKILEQPSVLDSVPNLPAEKAKQLYDALVLHQGLEKIMIALNEYGFGTNLALRIYQAYKEQTLEIIEQNPYRLVEDVEGIGFNRADELGSRLGFQGNHPYRIKAGILYALETLCLQEGHCFYERESLKQAVKELLEKSRDAEIDFDAIELEMLKLEEEGKIIAEETRVYLPSIYFSEKGLVNNIKRLLAQERNGGRFSEAEILLALGEVEERLGIEYSPSQREALRTALHSPMMILTGGPGTGKTTVIRGIIELYGKLYGYSLNPADYRGDEPFPFLLAAPTGRAAKRMAESTGLPAVTIHRLLGWNGTESFEHDEDHPVSGKLLIIDEMSMVDIWLAHHLFKALPDDIQVVIVGDEDQLPSVGPGQVLKDLLASNLIPTVRLTEIYRQENGSSIIPLAHSIKNGVIPPDLTEQKKDRSFIACSYRQVSHVVRQVVEKALEKGYSKKDIQVLAPIYRGNAGIDHFNLLLQDLLNGNEDGKKRELKFGDVTYRVGDKVLQLVNRPEDNVFNGDIGEVVAILYAKENVEKEDVLIVSFDGNEVAYTRQDLQQITLSYCVSIHKSQGSEFPVVILPVLKGYYRMLRRNLLYTAVTRSKRFLIICGEEEAFRIAVSRADDHQRNTSLRERLLRACRETEEEDPEAVRESSLEEELMKVDPMIGMENITPYHFLESGEKE</sequence>
<dbReference type="Pfam" id="PF13245">
    <property type="entry name" value="AAA_19"/>
    <property type="match status" value="1"/>
</dbReference>
<reference evidence="6 7" key="1">
    <citation type="submission" date="2016-01" db="EMBL/GenBank/DDBJ databases">
        <title>Draft Genome Sequences of Seven Thermophilic Sporeformers Isolated from Foods.</title>
        <authorList>
            <person name="Berendsen E.M."/>
            <person name="Wells-Bennik M.H."/>
            <person name="Krawcyk A.O."/>
            <person name="De Jong A."/>
            <person name="Holsappel S."/>
            <person name="Eijlander R.T."/>
            <person name="Kuipers O.P."/>
        </authorList>
    </citation>
    <scope>NUCLEOTIDE SEQUENCE [LARGE SCALE GENOMIC DNA]</scope>
    <source>
        <strain evidence="6 7">B4135</strain>
    </source>
</reference>
<dbReference type="GO" id="GO:0016887">
    <property type="term" value="F:ATP hydrolysis activity"/>
    <property type="evidence" value="ECO:0007669"/>
    <property type="project" value="RHEA"/>
</dbReference>
<dbReference type="Pfam" id="PF18335">
    <property type="entry name" value="SH3_13"/>
    <property type="match status" value="1"/>
</dbReference>
<dbReference type="InterPro" id="IPR027417">
    <property type="entry name" value="P-loop_NTPase"/>
</dbReference>
<comment type="similarity">
    <text evidence="3">Belongs to the RecD family. RecD2 subfamily.</text>
</comment>
<dbReference type="Gene3D" id="2.30.30.940">
    <property type="match status" value="1"/>
</dbReference>
<dbReference type="CDD" id="cd17933">
    <property type="entry name" value="DEXSc_RecD-like"/>
    <property type="match status" value="1"/>
</dbReference>
<dbReference type="InterPro" id="IPR050534">
    <property type="entry name" value="Coronavir_polyprotein_1ab"/>
</dbReference>
<gene>
    <name evidence="3" type="primary">recD2</name>
    <name evidence="6" type="ORF">B4135_3305</name>
</gene>
<dbReference type="Pfam" id="PF13538">
    <property type="entry name" value="UvrD_C_2"/>
    <property type="match status" value="1"/>
</dbReference>
<dbReference type="InterPro" id="IPR006345">
    <property type="entry name" value="RecD2"/>
</dbReference>
<dbReference type="GO" id="GO:0009338">
    <property type="term" value="C:exodeoxyribonuclease V complex"/>
    <property type="evidence" value="ECO:0007669"/>
    <property type="project" value="TreeGrafter"/>
</dbReference>
<protein>
    <recommendedName>
        <fullName evidence="3">ATP-dependent RecD2 DNA helicase</fullName>
        <ecNumber evidence="3">5.6.2.3</ecNumber>
    </recommendedName>
    <alternativeName>
        <fullName evidence="3">DNA 5'-3' helicase subunit RecD2</fullName>
    </alternativeName>
</protein>
<proteinExistence type="inferred from homology"/>
<keyword evidence="1 3" id="KW-0547">Nucleotide-binding</keyword>
<dbReference type="PANTHER" id="PTHR43788">
    <property type="entry name" value="DNA2/NAM7 HELICASE FAMILY MEMBER"/>
    <property type="match status" value="1"/>
</dbReference>
<dbReference type="InterPro" id="IPR003593">
    <property type="entry name" value="AAA+_ATPase"/>
</dbReference>
<feature type="coiled-coil region" evidence="4">
    <location>
        <begin position="251"/>
        <end position="285"/>
    </location>
</feature>
<dbReference type="GO" id="GO:0003677">
    <property type="term" value="F:DNA binding"/>
    <property type="evidence" value="ECO:0007669"/>
    <property type="project" value="UniProtKB-UniRule"/>
</dbReference>
<dbReference type="HAMAP" id="MF_01488">
    <property type="entry name" value="RecD2"/>
    <property type="match status" value="1"/>
</dbReference>
<dbReference type="Gene3D" id="1.10.10.2220">
    <property type="match status" value="1"/>
</dbReference>
<dbReference type="InterPro" id="IPR029493">
    <property type="entry name" value="RecD2-like_HHH"/>
</dbReference>
<dbReference type="InterPro" id="IPR041451">
    <property type="entry name" value="RecD2_SH13"/>
</dbReference>
<dbReference type="SUPFAM" id="SSF52540">
    <property type="entry name" value="P-loop containing nucleoside triphosphate hydrolases"/>
    <property type="match status" value="2"/>
</dbReference>
<keyword evidence="3" id="KW-0378">Hydrolase</keyword>
<dbReference type="Pfam" id="PF23139">
    <property type="entry name" value="OB_YrrC"/>
    <property type="match status" value="1"/>
</dbReference>
<organism evidence="6 7">
    <name type="scientific">Caldibacillus debilis</name>
    <dbReference type="NCBI Taxonomy" id="301148"/>
    <lineage>
        <taxon>Bacteria</taxon>
        <taxon>Bacillati</taxon>
        <taxon>Bacillota</taxon>
        <taxon>Bacilli</taxon>
        <taxon>Bacillales</taxon>
        <taxon>Bacillaceae</taxon>
        <taxon>Caldibacillus</taxon>
    </lineage>
</organism>